<dbReference type="EMBL" id="ADLN01000001">
    <property type="protein sequence ID" value="EHI61620.1"/>
    <property type="molecule type" value="Genomic_DNA"/>
</dbReference>
<dbReference type="AlphaFoldDB" id="G5I981"/>
<gene>
    <name evidence="2" type="ORF">HMPREF9473_00071</name>
</gene>
<dbReference type="PANTHER" id="PTHR37308">
    <property type="entry name" value="INTEGRAL MEMBRANE PROTEIN"/>
    <property type="match status" value="1"/>
</dbReference>
<evidence type="ECO:0000313" key="2">
    <source>
        <dbReference type="EMBL" id="EHI61620.1"/>
    </source>
</evidence>
<evidence type="ECO:0000313" key="3">
    <source>
        <dbReference type="Proteomes" id="UP000005384"/>
    </source>
</evidence>
<protein>
    <recommendedName>
        <fullName evidence="4">DUF368 domain-containing protein</fullName>
    </recommendedName>
</protein>
<keyword evidence="1" id="KW-0812">Transmembrane</keyword>
<dbReference type="RefSeq" id="WP_006778101.1">
    <property type="nucleotide sequence ID" value="NZ_CP040506.1"/>
</dbReference>
<keyword evidence="1" id="KW-0472">Membrane</keyword>
<keyword evidence="1" id="KW-1133">Transmembrane helix</keyword>
<dbReference type="GeneID" id="93152974"/>
<feature type="transmembrane region" description="Helical" evidence="1">
    <location>
        <begin position="188"/>
        <end position="209"/>
    </location>
</feature>
<dbReference type="PANTHER" id="PTHR37308:SF1">
    <property type="entry name" value="POLYPRENYL-PHOSPHATE TRANSPORTER"/>
    <property type="match status" value="1"/>
</dbReference>
<dbReference type="Proteomes" id="UP000005384">
    <property type="component" value="Unassembled WGS sequence"/>
</dbReference>
<proteinExistence type="predicted"/>
<dbReference type="OrthoDB" id="9793746at2"/>
<evidence type="ECO:0000256" key="1">
    <source>
        <dbReference type="SAM" id="Phobius"/>
    </source>
</evidence>
<dbReference type="InterPro" id="IPR007163">
    <property type="entry name" value="VCA0040-like"/>
</dbReference>
<comment type="caution">
    <text evidence="2">The sequence shown here is derived from an EMBL/GenBank/DDBJ whole genome shotgun (WGS) entry which is preliminary data.</text>
</comment>
<dbReference type="Pfam" id="PF04018">
    <property type="entry name" value="VCA0040-like"/>
    <property type="match status" value="1"/>
</dbReference>
<feature type="transmembrane region" description="Helical" evidence="1">
    <location>
        <begin position="221"/>
        <end position="239"/>
    </location>
</feature>
<dbReference type="HOGENOM" id="CLU_055621_2_1_9"/>
<accession>G5I981</accession>
<name>G5I981_9FIRM</name>
<keyword evidence="3" id="KW-1185">Reference proteome</keyword>
<feature type="transmembrane region" description="Helical" evidence="1">
    <location>
        <begin position="52"/>
        <end position="74"/>
    </location>
</feature>
<feature type="transmembrane region" description="Helical" evidence="1">
    <location>
        <begin position="112"/>
        <end position="129"/>
    </location>
</feature>
<dbReference type="PATRIC" id="fig|742737.3.peg.68"/>
<reference evidence="2 3" key="1">
    <citation type="submission" date="2011-08" db="EMBL/GenBank/DDBJ databases">
        <title>The Genome Sequence of Clostridium hathewayi WAL-18680.</title>
        <authorList>
            <consortium name="The Broad Institute Genome Sequencing Platform"/>
            <person name="Earl A."/>
            <person name="Ward D."/>
            <person name="Feldgarden M."/>
            <person name="Gevers D."/>
            <person name="Finegold S.M."/>
            <person name="Summanen P.H."/>
            <person name="Molitoris D.R."/>
            <person name="Song M."/>
            <person name="Daigneault M."/>
            <person name="Allen-Vercoe E."/>
            <person name="Young S.K."/>
            <person name="Zeng Q."/>
            <person name="Gargeya S."/>
            <person name="Fitzgerald M."/>
            <person name="Haas B."/>
            <person name="Abouelleil A."/>
            <person name="Alvarado L."/>
            <person name="Arachchi H.M."/>
            <person name="Berlin A."/>
            <person name="Brown A."/>
            <person name="Chapman S.B."/>
            <person name="Chen Z."/>
            <person name="Dunbar C."/>
            <person name="Freedman E."/>
            <person name="Gearin G."/>
            <person name="Gellesch M."/>
            <person name="Goldberg J."/>
            <person name="Griggs A."/>
            <person name="Gujja S."/>
            <person name="Heiman D."/>
            <person name="Howarth C."/>
            <person name="Larson L."/>
            <person name="Lui A."/>
            <person name="MacDonald P.J.P."/>
            <person name="Montmayeur A."/>
            <person name="Murphy C."/>
            <person name="Neiman D."/>
            <person name="Pearson M."/>
            <person name="Priest M."/>
            <person name="Roberts A."/>
            <person name="Saif S."/>
            <person name="Shea T."/>
            <person name="Shenoy N."/>
            <person name="Sisk P."/>
            <person name="Stolte C."/>
            <person name="Sykes S."/>
            <person name="Wortman J."/>
            <person name="Nusbaum C."/>
            <person name="Birren B."/>
        </authorList>
    </citation>
    <scope>NUCLEOTIDE SEQUENCE [LARGE SCALE GENOMIC DNA]</scope>
    <source>
        <strain evidence="2 3">WAL-18680</strain>
    </source>
</reference>
<evidence type="ECO:0008006" key="4">
    <source>
        <dbReference type="Google" id="ProtNLM"/>
    </source>
</evidence>
<feature type="transmembrane region" description="Helical" evidence="1">
    <location>
        <begin position="149"/>
        <end position="176"/>
    </location>
</feature>
<feature type="transmembrane region" description="Helical" evidence="1">
    <location>
        <begin position="80"/>
        <end position="100"/>
    </location>
</feature>
<organism evidence="2 3">
    <name type="scientific">Hungatella hathewayi WAL-18680</name>
    <dbReference type="NCBI Taxonomy" id="742737"/>
    <lineage>
        <taxon>Bacteria</taxon>
        <taxon>Bacillati</taxon>
        <taxon>Bacillota</taxon>
        <taxon>Clostridia</taxon>
        <taxon>Lachnospirales</taxon>
        <taxon>Lachnospiraceae</taxon>
        <taxon>Hungatella</taxon>
    </lineage>
</organism>
<feature type="transmembrane region" description="Helical" evidence="1">
    <location>
        <begin position="20"/>
        <end position="40"/>
    </location>
</feature>
<sequence>MKGSVLSVMLKGLCVGSTMMVPGVSGGSMAMLLGIYDRLIYSVNSIRSVKSLLLLGTFSAGGFIGILLFSQPLLSLLDRYPMQMLYFFMGAVGGGIPLMLKKAEVRQLSIPVLVWPALGMLLVWTLSVLPEAPVQTGLSMGVKETVFLLMTGIAAAVALILPGISVSYLLLVFGVYDGMILALHGFHLPVLVPFGAGVLLGIFLSTRTLEHAMKNYPRPTYLIIFGFILASLVEIFPGVPEANQMLLCGTLAGAGFFAVRSLSGLEETT</sequence>